<keyword evidence="3" id="KW-1185">Reference proteome</keyword>
<keyword evidence="2" id="KW-0378">Hydrolase</keyword>
<gene>
    <name evidence="2" type="ORF">AXF13_06235</name>
</gene>
<dbReference type="NCBIfam" id="TIGR00277">
    <property type="entry name" value="HDIG"/>
    <property type="match status" value="1"/>
</dbReference>
<dbReference type="InterPro" id="IPR006674">
    <property type="entry name" value="HD_domain"/>
</dbReference>
<sequence length="185" mass="19999">MIERDEALKLLADQGTPVSLLQHALAAEAIMRSLARRFGEDEDLWGLTGLLHDLDYPTTAEAPERHGLESATMLIGKLPEEALAAIRAHNGEMNGTAPQCRFDYALRCGETVTGLIGAAARMRPTGLEGMEPKSIKKKMKDKAFAASVNRDNIRQCADAGLELDDFLALSIEAMHGKAAELGLSK</sequence>
<organism evidence="2 3">
    <name type="scientific">Desulfovibrio fairfieldensis</name>
    <dbReference type="NCBI Taxonomy" id="44742"/>
    <lineage>
        <taxon>Bacteria</taxon>
        <taxon>Pseudomonadati</taxon>
        <taxon>Thermodesulfobacteriota</taxon>
        <taxon>Desulfovibrionia</taxon>
        <taxon>Desulfovibrionales</taxon>
        <taxon>Desulfovibrionaceae</taxon>
        <taxon>Desulfovibrio</taxon>
    </lineage>
</organism>
<dbReference type="GO" id="GO:0016787">
    <property type="term" value="F:hydrolase activity"/>
    <property type="evidence" value="ECO:0007669"/>
    <property type="project" value="UniProtKB-KW"/>
</dbReference>
<dbReference type="Pfam" id="PF01966">
    <property type="entry name" value="HD"/>
    <property type="match status" value="1"/>
</dbReference>
<dbReference type="CDD" id="cd00077">
    <property type="entry name" value="HDc"/>
    <property type="match status" value="1"/>
</dbReference>
<accession>A0A0X8JML6</accession>
<reference evidence="3" key="1">
    <citation type="submission" date="2016-02" db="EMBL/GenBank/DDBJ databases">
        <authorList>
            <person name="Holder M.E."/>
            <person name="Ajami N.J."/>
            <person name="Petrosino J.F."/>
        </authorList>
    </citation>
    <scope>NUCLEOTIDE SEQUENCE [LARGE SCALE GENOMIC DNA]</scope>
    <source>
        <strain evidence="3">CCUG 45958</strain>
    </source>
</reference>
<dbReference type="Proteomes" id="UP000069241">
    <property type="component" value="Chromosome"/>
</dbReference>
<dbReference type="InterPro" id="IPR003607">
    <property type="entry name" value="HD/PDEase_dom"/>
</dbReference>
<dbReference type="RefSeq" id="WP_062254753.1">
    <property type="nucleotide sequence ID" value="NZ_CP014229.1"/>
</dbReference>
<protein>
    <submittedName>
        <fullName evidence="2">HD family phosphohydrolase</fullName>
    </submittedName>
</protein>
<dbReference type="Gene3D" id="1.10.3210.10">
    <property type="entry name" value="Hypothetical protein af1432"/>
    <property type="match status" value="1"/>
</dbReference>
<dbReference type="AlphaFoldDB" id="A0A0X8JML6"/>
<dbReference type="SUPFAM" id="SSF109604">
    <property type="entry name" value="HD-domain/PDEase-like"/>
    <property type="match status" value="1"/>
</dbReference>
<dbReference type="EMBL" id="CP014229">
    <property type="protein sequence ID" value="AMD91523.1"/>
    <property type="molecule type" value="Genomic_DNA"/>
</dbReference>
<name>A0A0X8JML6_9BACT</name>
<feature type="domain" description="HD" evidence="1">
    <location>
        <begin position="21"/>
        <end position="105"/>
    </location>
</feature>
<dbReference type="PANTHER" id="PTHR38659">
    <property type="entry name" value="METAL-DEPENDENT PHOSPHOHYDROLASE"/>
    <property type="match status" value="1"/>
</dbReference>
<dbReference type="InterPro" id="IPR006675">
    <property type="entry name" value="HDIG_dom"/>
</dbReference>
<evidence type="ECO:0000313" key="3">
    <source>
        <dbReference type="Proteomes" id="UP000069241"/>
    </source>
</evidence>
<dbReference type="STRING" id="44742.AXF13_06235"/>
<dbReference type="KEGG" id="dfi:AXF13_06235"/>
<proteinExistence type="predicted"/>
<evidence type="ECO:0000313" key="2">
    <source>
        <dbReference type="EMBL" id="AMD91523.1"/>
    </source>
</evidence>
<dbReference type="PANTHER" id="PTHR38659:SF1">
    <property type="entry name" value="METAL DEPENDENT PHOSPHOHYDROLASE"/>
    <property type="match status" value="1"/>
</dbReference>
<evidence type="ECO:0000259" key="1">
    <source>
        <dbReference type="Pfam" id="PF01966"/>
    </source>
</evidence>